<organism evidence="6 7">
    <name type="scientific">Trachymyrmex septentrionalis</name>
    <dbReference type="NCBI Taxonomy" id="34720"/>
    <lineage>
        <taxon>Eukaryota</taxon>
        <taxon>Metazoa</taxon>
        <taxon>Ecdysozoa</taxon>
        <taxon>Arthropoda</taxon>
        <taxon>Hexapoda</taxon>
        <taxon>Insecta</taxon>
        <taxon>Pterygota</taxon>
        <taxon>Neoptera</taxon>
        <taxon>Endopterygota</taxon>
        <taxon>Hymenoptera</taxon>
        <taxon>Apocrita</taxon>
        <taxon>Aculeata</taxon>
        <taxon>Formicoidea</taxon>
        <taxon>Formicidae</taxon>
        <taxon>Myrmicinae</taxon>
        <taxon>Trachymyrmex</taxon>
    </lineage>
</organism>
<dbReference type="Gene3D" id="1.10.1410.40">
    <property type="match status" value="1"/>
</dbReference>
<feature type="compositionally biased region" description="Low complexity" evidence="4">
    <location>
        <begin position="171"/>
        <end position="184"/>
    </location>
</feature>
<dbReference type="STRING" id="34720.A0A151JUL4"/>
<dbReference type="GO" id="GO:0008270">
    <property type="term" value="F:zinc ion binding"/>
    <property type="evidence" value="ECO:0007669"/>
    <property type="project" value="UniProtKB-KW"/>
</dbReference>
<keyword evidence="1" id="KW-0479">Metal-binding</keyword>
<dbReference type="PANTHER" id="PTHR45762">
    <property type="entry name" value="ZINC FINGER RNA-BINDING PROTEIN"/>
    <property type="match status" value="1"/>
</dbReference>
<dbReference type="GO" id="GO:0003725">
    <property type="term" value="F:double-stranded RNA binding"/>
    <property type="evidence" value="ECO:0007669"/>
    <property type="project" value="TreeGrafter"/>
</dbReference>
<dbReference type="EMBL" id="KQ981799">
    <property type="protein sequence ID" value="KYN35675.1"/>
    <property type="molecule type" value="Genomic_DNA"/>
</dbReference>
<dbReference type="Pfam" id="PF07528">
    <property type="entry name" value="DZF_N"/>
    <property type="match status" value="1"/>
</dbReference>
<proteinExistence type="predicted"/>
<dbReference type="InterPro" id="IPR049402">
    <property type="entry name" value="DZF_dom_C"/>
</dbReference>
<dbReference type="GO" id="GO:0003727">
    <property type="term" value="F:single-stranded RNA binding"/>
    <property type="evidence" value="ECO:0007669"/>
    <property type="project" value="TreeGrafter"/>
</dbReference>
<dbReference type="InterPro" id="IPR003604">
    <property type="entry name" value="Matrin/U1-like-C_Znf_C2H2"/>
</dbReference>
<dbReference type="Proteomes" id="UP000078541">
    <property type="component" value="Unassembled WGS sequence"/>
</dbReference>
<feature type="region of interest" description="Disordered" evidence="4">
    <location>
        <begin position="1003"/>
        <end position="1048"/>
    </location>
</feature>
<dbReference type="InterPro" id="IPR043519">
    <property type="entry name" value="NT_sf"/>
</dbReference>
<dbReference type="SMART" id="SM00572">
    <property type="entry name" value="DZF"/>
    <property type="match status" value="1"/>
</dbReference>
<dbReference type="InterPro" id="IPR006561">
    <property type="entry name" value="DZF_dom"/>
</dbReference>
<dbReference type="Gene3D" id="3.30.160.60">
    <property type="entry name" value="Classic Zinc Finger"/>
    <property type="match status" value="3"/>
</dbReference>
<dbReference type="Gene3D" id="3.30.460.10">
    <property type="entry name" value="Beta Polymerase, domain 2"/>
    <property type="match status" value="1"/>
</dbReference>
<keyword evidence="7" id="KW-1185">Reference proteome</keyword>
<evidence type="ECO:0000256" key="1">
    <source>
        <dbReference type="ARBA" id="ARBA00022723"/>
    </source>
</evidence>
<dbReference type="InterPro" id="IPR049401">
    <property type="entry name" value="DZF_dom_N"/>
</dbReference>
<evidence type="ECO:0000256" key="2">
    <source>
        <dbReference type="ARBA" id="ARBA00022771"/>
    </source>
</evidence>
<feature type="compositionally biased region" description="Polar residues" evidence="4">
    <location>
        <begin position="152"/>
        <end position="170"/>
    </location>
</feature>
<feature type="region of interest" description="Disordered" evidence="4">
    <location>
        <begin position="611"/>
        <end position="661"/>
    </location>
</feature>
<evidence type="ECO:0000256" key="3">
    <source>
        <dbReference type="ARBA" id="ARBA00022833"/>
    </source>
</evidence>
<feature type="region of interest" description="Disordered" evidence="4">
    <location>
        <begin position="152"/>
        <end position="184"/>
    </location>
</feature>
<dbReference type="SMART" id="SM00451">
    <property type="entry name" value="ZnF_U1"/>
    <property type="match status" value="3"/>
</dbReference>
<evidence type="ECO:0000256" key="4">
    <source>
        <dbReference type="SAM" id="MobiDB-lite"/>
    </source>
</evidence>
<feature type="region of interest" description="Disordered" evidence="4">
    <location>
        <begin position="274"/>
        <end position="297"/>
    </location>
</feature>
<accession>A0A151JUL4</accession>
<keyword evidence="2" id="KW-0863">Zinc-finger</keyword>
<name>A0A151JUL4_9HYME</name>
<dbReference type="FunFam" id="1.10.1410.40:FF:000001">
    <property type="entry name" value="interleukin enhancer-binding factor 3 isoform X1"/>
    <property type="match status" value="1"/>
</dbReference>
<dbReference type="InterPro" id="IPR022755">
    <property type="entry name" value="Znf_C2H2_jaz"/>
</dbReference>
<dbReference type="PROSITE" id="PS00028">
    <property type="entry name" value="ZINC_FINGER_C2H2_1"/>
    <property type="match status" value="1"/>
</dbReference>
<keyword evidence="3" id="KW-0862">Zinc</keyword>
<feature type="compositionally biased region" description="Basic and acidic residues" evidence="4">
    <location>
        <begin position="1030"/>
        <end position="1048"/>
    </location>
</feature>
<reference evidence="6 7" key="1">
    <citation type="submission" date="2016-03" db="EMBL/GenBank/DDBJ databases">
        <title>Trachymyrmex septentrionalis WGS genome.</title>
        <authorList>
            <person name="Nygaard S."/>
            <person name="Hu H."/>
            <person name="Boomsma J."/>
            <person name="Zhang G."/>
        </authorList>
    </citation>
    <scope>NUCLEOTIDE SEQUENCE [LARGE SCALE GENOMIC DNA]</scope>
    <source>
        <strain evidence="6">Tsep2-gDNA-1</strain>
        <tissue evidence="6">Whole body</tissue>
    </source>
</reference>
<dbReference type="GO" id="GO:0071011">
    <property type="term" value="C:precatalytic spliceosome"/>
    <property type="evidence" value="ECO:0007669"/>
    <property type="project" value="TreeGrafter"/>
</dbReference>
<dbReference type="PANTHER" id="PTHR45762:SF3">
    <property type="entry name" value="ZINC-FINGER PROTEIN AT 72D, ISOFORM B"/>
    <property type="match status" value="1"/>
</dbReference>
<dbReference type="SUPFAM" id="SSF57667">
    <property type="entry name" value="beta-beta-alpha zinc fingers"/>
    <property type="match status" value="3"/>
</dbReference>
<dbReference type="AlphaFoldDB" id="A0A151JUL4"/>
<dbReference type="PROSITE" id="PS51703">
    <property type="entry name" value="DZF"/>
    <property type="match status" value="1"/>
</dbReference>
<dbReference type="Pfam" id="PF12171">
    <property type="entry name" value="zf-C2H2_jaz"/>
    <property type="match status" value="1"/>
</dbReference>
<evidence type="ECO:0000259" key="5">
    <source>
        <dbReference type="PROSITE" id="PS51703"/>
    </source>
</evidence>
<feature type="compositionally biased region" description="Basic and acidic residues" evidence="4">
    <location>
        <begin position="636"/>
        <end position="655"/>
    </location>
</feature>
<feature type="compositionally biased region" description="Polar residues" evidence="4">
    <location>
        <begin position="614"/>
        <end position="631"/>
    </location>
</feature>
<dbReference type="FunFam" id="3.30.160.60:FF:000210">
    <property type="entry name" value="Zinc finger RNA-binding protein 2"/>
    <property type="match status" value="1"/>
</dbReference>
<feature type="compositionally biased region" description="Basic residues" evidence="4">
    <location>
        <begin position="1009"/>
        <end position="1019"/>
    </location>
</feature>
<dbReference type="Pfam" id="PF20965">
    <property type="entry name" value="DZF_C"/>
    <property type="match status" value="1"/>
</dbReference>
<dbReference type="Pfam" id="PF12874">
    <property type="entry name" value="zf-met"/>
    <property type="match status" value="2"/>
</dbReference>
<sequence>MAQNNYFGFTHGGTQYGATSAAAYQTGQAGYAVTPAATAATYTQRPAAAAATGYETYQAAAAAAATGTTYAAANPGTVAQTYDYGYGRAAPAATYDATKTYYQQPAAAAATYTTTETHYQAAKPAYSTTSAYTGTARQATTTGQAKTYQASGTAYQQSNPTQSATYSSGYTAPATPAATPSTATNKTASTTYSGYDAALYSAATMYVAQQSANSNSTNQKTGGWQGYGRKGFGAGGGGMKAMRPKQPPKPQQLHYCDVCKISCAGPQTYREHLEGQKHKKKEASLKVPQQPPARGAGNSLRCELCDVTCTGNDAYAAHIRGAKHQKVVKLHTKLGKPIPSADPTVLNPKPAAKAAAAKKSTVTATPKINFVASGNLGTVNQNQTAEVKQEESVEETVEEATGDEKDIQPVGQEYIEENKSEDGKIISFNCKLCECRFNDPNAKDMHMKGRRHRFAYKKKVNPDLIVDMKPSLKQRKMLEEKLRRQQMRDEYLRRREEINQLGPMGPMMDEEMIYWEERRRYEEECEYFEWYRRYGRGSGAPPMPRPFQGPPPMMLFPGPQRRPDSSDDKHVLAHHTTIYPKEQELLAVQKIVSHTEKALKFVSDALAEAGKKNTPANSNATAVNVQAGTPQANADALKKEEADKKKAVTPQKEDGSDGNLFSFQKEKEDSRILRGVMRVGNLAKGLLLSGDNHVCLVVLCAEKPTRTLLNKVAEILPGELKNVAPEETYNVGKHPESAALTVSGGTVTVSVTLTSPLMRETPKSAAADNGGQQQQEAAQLQTTPAASSVTKPDPPDVLPKAKCLEALAALRHAKWFQERVIDKHPVILIWANTIRGTRHEAGRIAKAHTKQSKDSLGLSPEEPVHLLRILNRSFLNVNPVQQARATSLQSCVMVIRIMRDLCNRVPTWGPLNPWALELLTEKVISTAGGPLSPGEALRRLLECVAGGILLPGSPGLSDPCEKEPVDAIGNMTSQQREDITSSAQHALRLVAFRQIHKVLGMEQLPPPKFKGRFARKRRRDNSNGEGTDSEASKKDKKAEEIKMETDSK</sequence>
<dbReference type="SMART" id="SM00355">
    <property type="entry name" value="ZnF_C2H2"/>
    <property type="match status" value="3"/>
</dbReference>
<gene>
    <name evidence="6" type="ORF">ALC56_09973</name>
</gene>
<feature type="domain" description="DZF" evidence="5">
    <location>
        <begin position="545"/>
        <end position="1040"/>
    </location>
</feature>
<dbReference type="FunFam" id="3.30.160.60:FF:000439">
    <property type="entry name" value="Zinc finger RNA-binding protein 2"/>
    <property type="match status" value="1"/>
</dbReference>
<dbReference type="InterPro" id="IPR036236">
    <property type="entry name" value="Znf_C2H2_sf"/>
</dbReference>
<evidence type="ECO:0000313" key="6">
    <source>
        <dbReference type="EMBL" id="KYN35675.1"/>
    </source>
</evidence>
<feature type="compositionally biased region" description="Low complexity" evidence="4">
    <location>
        <begin position="765"/>
        <end position="786"/>
    </location>
</feature>
<dbReference type="InterPro" id="IPR013087">
    <property type="entry name" value="Znf_C2H2_type"/>
</dbReference>
<evidence type="ECO:0000313" key="7">
    <source>
        <dbReference type="Proteomes" id="UP000078541"/>
    </source>
</evidence>
<protein>
    <submittedName>
        <fullName evidence="6">Zinc finger RNA-binding protein</fullName>
    </submittedName>
</protein>
<feature type="region of interest" description="Disordered" evidence="4">
    <location>
        <begin position="762"/>
        <end position="796"/>
    </location>
</feature>